<feature type="transmembrane region" description="Helical" evidence="7">
    <location>
        <begin position="367"/>
        <end position="388"/>
    </location>
</feature>
<evidence type="ECO:0000256" key="6">
    <source>
        <dbReference type="ARBA" id="ARBA00023136"/>
    </source>
</evidence>
<keyword evidence="5 7" id="KW-1133">Transmembrane helix</keyword>
<dbReference type="Gene3D" id="1.20.1250.20">
    <property type="entry name" value="MFS general substrate transporter like domains"/>
    <property type="match status" value="1"/>
</dbReference>
<feature type="domain" description="Major facilitator superfamily (MFS) profile" evidence="8">
    <location>
        <begin position="23"/>
        <end position="460"/>
    </location>
</feature>
<accession>A0A6A5YVU4</accession>
<evidence type="ECO:0000313" key="10">
    <source>
        <dbReference type="Proteomes" id="UP000799770"/>
    </source>
</evidence>
<keyword evidence="10" id="KW-1185">Reference proteome</keyword>
<organism evidence="9 10">
    <name type="scientific">Lophiotrema nucula</name>
    <dbReference type="NCBI Taxonomy" id="690887"/>
    <lineage>
        <taxon>Eukaryota</taxon>
        <taxon>Fungi</taxon>
        <taxon>Dikarya</taxon>
        <taxon>Ascomycota</taxon>
        <taxon>Pezizomycotina</taxon>
        <taxon>Dothideomycetes</taxon>
        <taxon>Pleosporomycetidae</taxon>
        <taxon>Pleosporales</taxon>
        <taxon>Lophiotremataceae</taxon>
        <taxon>Lophiotrema</taxon>
    </lineage>
</organism>
<protein>
    <submittedName>
        <fullName evidence="9">General substrate transporter</fullName>
    </submittedName>
</protein>
<dbReference type="Pfam" id="PF00083">
    <property type="entry name" value="Sugar_tr"/>
    <property type="match status" value="1"/>
</dbReference>
<evidence type="ECO:0000259" key="8">
    <source>
        <dbReference type="PROSITE" id="PS50850"/>
    </source>
</evidence>
<dbReference type="InterPro" id="IPR005828">
    <property type="entry name" value="MFS_sugar_transport-like"/>
</dbReference>
<keyword evidence="6 7" id="KW-0472">Membrane</keyword>
<evidence type="ECO:0000256" key="1">
    <source>
        <dbReference type="ARBA" id="ARBA00004141"/>
    </source>
</evidence>
<feature type="transmembrane region" description="Helical" evidence="7">
    <location>
        <begin position="149"/>
        <end position="170"/>
    </location>
</feature>
<feature type="transmembrane region" description="Helical" evidence="7">
    <location>
        <begin position="437"/>
        <end position="456"/>
    </location>
</feature>
<dbReference type="PANTHER" id="PTHR48022">
    <property type="entry name" value="PLASTIDIC GLUCOSE TRANSPORTER 4"/>
    <property type="match status" value="1"/>
</dbReference>
<feature type="transmembrane region" description="Helical" evidence="7">
    <location>
        <begin position="53"/>
        <end position="78"/>
    </location>
</feature>
<gene>
    <name evidence="9" type="ORF">BDV96DRAFT_189632</name>
</gene>
<keyword evidence="3" id="KW-0813">Transport</keyword>
<feature type="transmembrane region" description="Helical" evidence="7">
    <location>
        <begin position="340"/>
        <end position="361"/>
    </location>
</feature>
<dbReference type="FunFam" id="1.20.1250.20:FF:000134">
    <property type="entry name" value="MFS sugar transporter protein"/>
    <property type="match status" value="1"/>
</dbReference>
<dbReference type="PANTHER" id="PTHR48022:SF31">
    <property type="entry name" value="HEXOSE TRANSPORTER"/>
    <property type="match status" value="1"/>
</dbReference>
<feature type="transmembrane region" description="Helical" evidence="7">
    <location>
        <begin position="271"/>
        <end position="293"/>
    </location>
</feature>
<dbReference type="AlphaFoldDB" id="A0A6A5YVU4"/>
<dbReference type="GO" id="GO:0005351">
    <property type="term" value="F:carbohydrate:proton symporter activity"/>
    <property type="evidence" value="ECO:0007669"/>
    <property type="project" value="TreeGrafter"/>
</dbReference>
<dbReference type="GO" id="GO:0016020">
    <property type="term" value="C:membrane"/>
    <property type="evidence" value="ECO:0007669"/>
    <property type="project" value="UniProtKB-SubCell"/>
</dbReference>
<dbReference type="EMBL" id="ML977335">
    <property type="protein sequence ID" value="KAF2111252.1"/>
    <property type="molecule type" value="Genomic_DNA"/>
</dbReference>
<evidence type="ECO:0000256" key="3">
    <source>
        <dbReference type="ARBA" id="ARBA00022448"/>
    </source>
</evidence>
<dbReference type="PROSITE" id="PS00216">
    <property type="entry name" value="SUGAR_TRANSPORT_1"/>
    <property type="match status" value="1"/>
</dbReference>
<dbReference type="PROSITE" id="PS50850">
    <property type="entry name" value="MFS"/>
    <property type="match status" value="1"/>
</dbReference>
<dbReference type="InterPro" id="IPR005829">
    <property type="entry name" value="Sugar_transporter_CS"/>
</dbReference>
<dbReference type="InterPro" id="IPR020846">
    <property type="entry name" value="MFS_dom"/>
</dbReference>
<feature type="transmembrane region" description="Helical" evidence="7">
    <location>
        <begin position="409"/>
        <end position="431"/>
    </location>
</feature>
<evidence type="ECO:0000256" key="2">
    <source>
        <dbReference type="ARBA" id="ARBA00010992"/>
    </source>
</evidence>
<dbReference type="OrthoDB" id="6133115at2759"/>
<dbReference type="InterPro" id="IPR050360">
    <property type="entry name" value="MFS_Sugar_Transporters"/>
</dbReference>
<sequence length="505" mass="55440">MATERQYVSLWVPSSKKALTAVLLAVTVINSATLGYDASVMNNLNILPSYTEYFHLNITTTSLNTAGAWMGNLIGAIAMQPIADKYGRKMTILLSALIIFIGTILQTAAQNMGMFVTARIIVGAGAMLGNSGAPTLVAELLPARTRGRLLGIFFSCFYVGSLISSIVNYGSQNIDSSWSWRTSSLLMFVPSALALALLPFCPESPRYLISKGEFEHAREILFILQGDGAHDLQKASEELHDMRAIMNKEAEEYPRSPWRELISTPGNRKRLFVVASFGVMIEMFGNFVVSWYLTNILNQAGITNTTTQTQINVILNCFCFIVAIVGSFTLDIIGRRLQTLISIVGMTVTLYMIGGLIKVYGTSTNQSGIYGTIAVIFLFQGFYSFAITPMTSVYPVEIANFKLRSACVAVFRFADCGFGLMASFVMNFAMAKLNWKFYMINASWDVVFLLIVYFFYPETKGLSLEGIATFFEGPQLIEAALADDDSSKEDGLTGKEGVIVTTVKA</sequence>
<keyword evidence="4 7" id="KW-0812">Transmembrane</keyword>
<feature type="transmembrane region" description="Helical" evidence="7">
    <location>
        <begin position="313"/>
        <end position="333"/>
    </location>
</feature>
<evidence type="ECO:0000256" key="7">
    <source>
        <dbReference type="SAM" id="Phobius"/>
    </source>
</evidence>
<evidence type="ECO:0000313" key="9">
    <source>
        <dbReference type="EMBL" id="KAF2111252.1"/>
    </source>
</evidence>
<dbReference type="InterPro" id="IPR036259">
    <property type="entry name" value="MFS_trans_sf"/>
</dbReference>
<comment type="similarity">
    <text evidence="2">Belongs to the major facilitator superfamily. Sugar transporter (TC 2.A.1.1) family.</text>
</comment>
<comment type="subcellular location">
    <subcellularLocation>
        <location evidence="1">Membrane</location>
        <topology evidence="1">Multi-pass membrane protein</topology>
    </subcellularLocation>
</comment>
<dbReference type="Proteomes" id="UP000799770">
    <property type="component" value="Unassembled WGS sequence"/>
</dbReference>
<proteinExistence type="inferred from homology"/>
<dbReference type="SUPFAM" id="SSF103473">
    <property type="entry name" value="MFS general substrate transporter"/>
    <property type="match status" value="1"/>
</dbReference>
<feature type="transmembrane region" description="Helical" evidence="7">
    <location>
        <begin position="115"/>
        <end position="137"/>
    </location>
</feature>
<feature type="transmembrane region" description="Helical" evidence="7">
    <location>
        <begin position="90"/>
        <end position="109"/>
    </location>
</feature>
<name>A0A6A5YVU4_9PLEO</name>
<evidence type="ECO:0000256" key="5">
    <source>
        <dbReference type="ARBA" id="ARBA00022989"/>
    </source>
</evidence>
<reference evidence="9" key="1">
    <citation type="journal article" date="2020" name="Stud. Mycol.">
        <title>101 Dothideomycetes genomes: a test case for predicting lifestyles and emergence of pathogens.</title>
        <authorList>
            <person name="Haridas S."/>
            <person name="Albert R."/>
            <person name="Binder M."/>
            <person name="Bloem J."/>
            <person name="Labutti K."/>
            <person name="Salamov A."/>
            <person name="Andreopoulos B."/>
            <person name="Baker S."/>
            <person name="Barry K."/>
            <person name="Bills G."/>
            <person name="Bluhm B."/>
            <person name="Cannon C."/>
            <person name="Castanera R."/>
            <person name="Culley D."/>
            <person name="Daum C."/>
            <person name="Ezra D."/>
            <person name="Gonzalez J."/>
            <person name="Henrissat B."/>
            <person name="Kuo A."/>
            <person name="Liang C."/>
            <person name="Lipzen A."/>
            <person name="Lutzoni F."/>
            <person name="Magnuson J."/>
            <person name="Mondo S."/>
            <person name="Nolan M."/>
            <person name="Ohm R."/>
            <person name="Pangilinan J."/>
            <person name="Park H.-J."/>
            <person name="Ramirez L."/>
            <person name="Alfaro M."/>
            <person name="Sun H."/>
            <person name="Tritt A."/>
            <person name="Yoshinaga Y."/>
            <person name="Zwiers L.-H."/>
            <person name="Turgeon B."/>
            <person name="Goodwin S."/>
            <person name="Spatafora J."/>
            <person name="Crous P."/>
            <person name="Grigoriev I."/>
        </authorList>
    </citation>
    <scope>NUCLEOTIDE SEQUENCE</scope>
    <source>
        <strain evidence="9">CBS 627.86</strain>
    </source>
</reference>
<evidence type="ECO:0000256" key="4">
    <source>
        <dbReference type="ARBA" id="ARBA00022692"/>
    </source>
</evidence>